<dbReference type="EMBL" id="AP022569">
    <property type="protein sequence ID" value="BBX45054.1"/>
    <property type="molecule type" value="Genomic_DNA"/>
</dbReference>
<dbReference type="SUPFAM" id="SSF48452">
    <property type="entry name" value="TPR-like"/>
    <property type="match status" value="1"/>
</dbReference>
<dbReference type="Proteomes" id="UP000465866">
    <property type="component" value="Chromosome"/>
</dbReference>
<dbReference type="SUPFAM" id="SSF52540">
    <property type="entry name" value="P-loop containing nucleoside triphosphate hydrolases"/>
    <property type="match status" value="1"/>
</dbReference>
<reference evidence="1 2" key="1">
    <citation type="journal article" date="2019" name="Emerg. Microbes Infect.">
        <title>Comprehensive subspecies identification of 175 nontuberculous mycobacteria species based on 7547 genomic profiles.</title>
        <authorList>
            <person name="Matsumoto Y."/>
            <person name="Kinjo T."/>
            <person name="Motooka D."/>
            <person name="Nabeya D."/>
            <person name="Jung N."/>
            <person name="Uechi K."/>
            <person name="Horii T."/>
            <person name="Iida T."/>
            <person name="Fujita J."/>
            <person name="Nakamura S."/>
        </authorList>
    </citation>
    <scope>NUCLEOTIDE SEQUENCE [LARGE SCALE GENOMIC DNA]</scope>
    <source>
        <strain evidence="1 2">JCM 12404</strain>
    </source>
</reference>
<gene>
    <name evidence="1" type="ORF">MCOO_10690</name>
</gene>
<dbReference type="KEGG" id="mcoo:MCOO_10690"/>
<protein>
    <submittedName>
        <fullName evidence="1">Uncharacterized protein</fullName>
    </submittedName>
</protein>
<keyword evidence="2" id="KW-1185">Reference proteome</keyword>
<dbReference type="Gene3D" id="1.25.40.10">
    <property type="entry name" value="Tetratricopeptide repeat domain"/>
    <property type="match status" value="1"/>
</dbReference>
<dbReference type="RefSeq" id="WP_163775412.1">
    <property type="nucleotide sequence ID" value="NZ_AP022569.1"/>
</dbReference>
<dbReference type="AlphaFoldDB" id="A0A7I7KTF5"/>
<name>A0A7I7KTF5_9MYCO</name>
<evidence type="ECO:0000313" key="1">
    <source>
        <dbReference type="EMBL" id="BBX45054.1"/>
    </source>
</evidence>
<dbReference type="InterPro" id="IPR027417">
    <property type="entry name" value="P-loop_NTPase"/>
</dbReference>
<evidence type="ECO:0000313" key="2">
    <source>
        <dbReference type="Proteomes" id="UP000465866"/>
    </source>
</evidence>
<accession>A0A7I7KTF5</accession>
<dbReference type="InterPro" id="IPR011990">
    <property type="entry name" value="TPR-like_helical_dom_sf"/>
</dbReference>
<organism evidence="1 2">
    <name type="scientific">Mycobacterium cookii</name>
    <dbReference type="NCBI Taxonomy" id="1775"/>
    <lineage>
        <taxon>Bacteria</taxon>
        <taxon>Bacillati</taxon>
        <taxon>Actinomycetota</taxon>
        <taxon>Actinomycetes</taxon>
        <taxon>Mycobacteriales</taxon>
        <taxon>Mycobacteriaceae</taxon>
        <taxon>Mycobacterium</taxon>
    </lineage>
</organism>
<dbReference type="Gene3D" id="3.40.50.300">
    <property type="entry name" value="P-loop containing nucleotide triphosphate hydrolases"/>
    <property type="match status" value="1"/>
</dbReference>
<proteinExistence type="predicted"/>
<sequence length="610" mass="67534">MAGDEPMIVVLGPLGGGTSAVASVLRQLGVFMGRGFDASYRELHEIWEDADISQLIRRAISLPTAQLQMEPSLFQEKLRSWADDHRRAARAAGSRPGVKHPLLCVAVDLLPGAWGPIVPVVVDRPFAKVAATLSRLEWFQDQQEREATTRRLIAARDLSLANSPKVTVDFEELRASPLTVVRRLVDELGLDVTEAQVQAAVDSVVKPPDVPKDVDPFQRFIDELLPAVERDPEDLRSVSMLAQVYFDSRDFVNARKWFARMIELSAGAGEETFLAMFRVAQSMEELGVPWHEVQDAYLLAWEFRPTRAEPLYCIARHHFNEKHYRLSYLFAAHAAEIPRPDDDMVLPYPDIYVWRAADAQAKSAFCNDEHLDAFMLWRALLARPDIPDGERQRIAESRDQAVPAMLEAVSQYPDALVRNLIGAQTDADVTVSLIVGPDLVDAQQTLNSFLNCCADVEYVGRFLAIDVGLSATDREMLQALYEFLEFLEPGSGDAPGTQLEQIRGHIQGRLWLHLGQSWRFFAPENLIGRLAGVLDAEPSVFQVAVNLADAATLTGVSAPEDMARRAFGAGRYVMTNSVARGPAMFDTARFDQAAGLGTASLDEVLCIAAP</sequence>